<evidence type="ECO:0000313" key="5">
    <source>
        <dbReference type="Proteomes" id="UP000269352"/>
    </source>
</evidence>
<dbReference type="GO" id="GO:0004222">
    <property type="term" value="F:metalloendopeptidase activity"/>
    <property type="evidence" value="ECO:0007669"/>
    <property type="project" value="TreeGrafter"/>
</dbReference>
<keyword evidence="1 2" id="KW-0732">Signal</keyword>
<gene>
    <name evidence="4" type="ORF">NO1_0863</name>
</gene>
<keyword evidence="5" id="KW-1185">Reference proteome</keyword>
<name>A0A388TA02_TERA1</name>
<comment type="caution">
    <text evidence="4">The sequence shown here is derived from an EMBL/GenBank/DDBJ whole genome shotgun (WGS) entry which is preliminary data.</text>
</comment>
<reference evidence="4 5" key="1">
    <citation type="journal article" date="2019" name="ISME J.">
        <title>Genome analyses of uncultured TG2/ZB3 bacteria in 'Margulisbacteria' specifically attached to ectosymbiotic spirochetes of protists in the termite gut.</title>
        <authorList>
            <person name="Utami Y.D."/>
            <person name="Kuwahara H."/>
            <person name="Igai K."/>
            <person name="Murakami T."/>
            <person name="Sugaya K."/>
            <person name="Morikawa T."/>
            <person name="Nagura Y."/>
            <person name="Yuki M."/>
            <person name="Deevong P."/>
            <person name="Inoue T."/>
            <person name="Kihara K."/>
            <person name="Lo N."/>
            <person name="Yamada A."/>
            <person name="Ohkuma M."/>
            <person name="Hongoh Y."/>
        </authorList>
    </citation>
    <scope>NUCLEOTIDE SEQUENCE [LARGE SCALE GENOMIC DNA]</scope>
    <source>
        <strain evidence="4">NkOx7-01</strain>
    </source>
</reference>
<dbReference type="PANTHER" id="PTHR21666">
    <property type="entry name" value="PEPTIDASE-RELATED"/>
    <property type="match status" value="1"/>
</dbReference>
<feature type="signal peptide" evidence="2">
    <location>
        <begin position="1"/>
        <end position="21"/>
    </location>
</feature>
<dbReference type="Proteomes" id="UP000269352">
    <property type="component" value="Unassembled WGS sequence"/>
</dbReference>
<sequence>MKKFLLFCVLLSCLYSATLNITPRQPLQGNSVKLELLTETAVKDARVVFAKKTVPLYLSAPNKYTTMLGTYMDWPTGNYTLTVSYKINDRLYEMPAVITLQNGRFDVETLVISQQKQAEGATDMAALSKENVTLGAAFRAWKNGSYVDGAFVFPLPNTKTPVTSPYGVQRHYQNHRGQPLYSWAHRGVDYAAALNTPVYAAQNGIISVAEQMQVHGGTIVIDHGQGIMSIYNHLNKITVKKDQYVTKNALIGYSGNTGQTTGPHLHYGLSVHDVRVNPQEWFGKKW</sequence>
<evidence type="ECO:0000259" key="3">
    <source>
        <dbReference type="Pfam" id="PF01551"/>
    </source>
</evidence>
<accession>A0A388TA02</accession>
<dbReference type="Pfam" id="PF01551">
    <property type="entry name" value="Peptidase_M23"/>
    <property type="match status" value="1"/>
</dbReference>
<proteinExistence type="predicted"/>
<dbReference type="AlphaFoldDB" id="A0A388TA02"/>
<evidence type="ECO:0000313" key="4">
    <source>
        <dbReference type="EMBL" id="GBR73489.1"/>
    </source>
</evidence>
<evidence type="ECO:0000256" key="1">
    <source>
        <dbReference type="ARBA" id="ARBA00022729"/>
    </source>
</evidence>
<dbReference type="InterPro" id="IPR016047">
    <property type="entry name" value="M23ase_b-sheet_dom"/>
</dbReference>
<evidence type="ECO:0000256" key="2">
    <source>
        <dbReference type="SAM" id="SignalP"/>
    </source>
</evidence>
<feature type="chain" id="PRO_5017221106" evidence="2">
    <location>
        <begin position="22"/>
        <end position="286"/>
    </location>
</feature>
<dbReference type="InterPro" id="IPR011055">
    <property type="entry name" value="Dup_hybrid_motif"/>
</dbReference>
<feature type="domain" description="M23ase beta-sheet core" evidence="3">
    <location>
        <begin position="185"/>
        <end position="278"/>
    </location>
</feature>
<dbReference type="Gene3D" id="2.70.70.10">
    <property type="entry name" value="Glucose Permease (Domain IIA)"/>
    <property type="match status" value="1"/>
</dbReference>
<dbReference type="SUPFAM" id="SSF51261">
    <property type="entry name" value="Duplicated hybrid motif"/>
    <property type="match status" value="1"/>
</dbReference>
<dbReference type="PANTHER" id="PTHR21666:SF289">
    <property type="entry name" value="L-ALA--D-GLU ENDOPEPTIDASE"/>
    <property type="match status" value="1"/>
</dbReference>
<organism evidence="4 5">
    <name type="scientific">Termititenax aidoneus</name>
    <dbReference type="NCBI Taxonomy" id="2218524"/>
    <lineage>
        <taxon>Bacteria</taxon>
        <taxon>Bacillati</taxon>
        <taxon>Candidatus Margulisiibacteriota</taxon>
        <taxon>Candidatus Termititenacia</taxon>
        <taxon>Candidatus Termititenacales</taxon>
        <taxon>Candidatus Termititenacaceae</taxon>
        <taxon>Candidatus Termititenax</taxon>
    </lineage>
</organism>
<dbReference type="CDD" id="cd12797">
    <property type="entry name" value="M23_peptidase"/>
    <property type="match status" value="1"/>
</dbReference>
<protein>
    <submittedName>
        <fullName evidence="4">Peptidase M23</fullName>
    </submittedName>
</protein>
<dbReference type="InterPro" id="IPR050570">
    <property type="entry name" value="Cell_wall_metabolism_enzyme"/>
</dbReference>
<dbReference type="EMBL" id="BGZN01000012">
    <property type="protein sequence ID" value="GBR73489.1"/>
    <property type="molecule type" value="Genomic_DNA"/>
</dbReference>